<dbReference type="GO" id="GO:0005737">
    <property type="term" value="C:cytoplasm"/>
    <property type="evidence" value="ECO:0007669"/>
    <property type="project" value="TreeGrafter"/>
</dbReference>
<dbReference type="SUPFAM" id="SSF56300">
    <property type="entry name" value="Metallo-dependent phosphatases"/>
    <property type="match status" value="1"/>
</dbReference>
<organism evidence="2 3">
    <name type="scientific">Bifidobacterium scardovii</name>
    <dbReference type="NCBI Taxonomy" id="158787"/>
    <lineage>
        <taxon>Bacteria</taxon>
        <taxon>Bacillati</taxon>
        <taxon>Actinomycetota</taxon>
        <taxon>Actinomycetes</taxon>
        <taxon>Bifidobacteriales</taxon>
        <taxon>Bifidobacteriaceae</taxon>
        <taxon>Bifidobacterium</taxon>
    </lineage>
</organism>
<evidence type="ECO:0000256" key="1">
    <source>
        <dbReference type="SAM" id="MobiDB-lite"/>
    </source>
</evidence>
<dbReference type="OrthoDB" id="9816081at2"/>
<dbReference type="PANTHER" id="PTHR32440">
    <property type="entry name" value="PHOSPHATASE DCR2-RELATED-RELATED"/>
    <property type="match status" value="1"/>
</dbReference>
<sequence>MTELYGNDGATGGGNAAEAANPRPNGAPVEGDGRPVSVSARLGRLQFHHSGKFRVLQFADIQDGPKVSKDTIRLIETSLDAARPDIVVFSGNQIAGYDPSFAATFRKRRWRDEQEAAGAQSPRIGSGDRLSESGSASKRRAAELEKTRKLARKAIGQFLAPLIKRGVPFAVTYGNHDFQCGLDVNEFDAIYREFPGCLNAAPIDAGVAPGAVSGAGADGEDMAADSADPFAPSEPRSCTMPLSGLADQQVFPCEPGTLALPVMDVERTRNVLALVLVNSGDYAREGGYGSPSGAALRFLASIPSRIGTQSLVFQHMPLPQYYELLTPAEPNAPGAMQGYRTYASAYYVMDESKMQPGSYLGEGISCPDADCGEYDVLRGRGEAGKGESGKADGRRGERGYFGIVAGHDHRNGFVGELDGMMMVATPTCGFGSYGPAPEKRAARLFEFDIRHPHNPRTQLLEFGDLVGKPSSRKAYSYDIADVKAESEGMNLLHKKNLWDSLRGLFA</sequence>
<reference evidence="2 3" key="1">
    <citation type="submission" date="2014-03" db="EMBL/GenBank/DDBJ databases">
        <title>Genomics of Bifidobacteria.</title>
        <authorList>
            <person name="Ventura M."/>
            <person name="Milani C."/>
            <person name="Lugli G.A."/>
        </authorList>
    </citation>
    <scope>NUCLEOTIDE SEQUENCE [LARGE SCALE GENOMIC DNA]</scope>
    <source>
        <strain evidence="2 3">LMG 21589</strain>
    </source>
</reference>
<evidence type="ECO:0000313" key="3">
    <source>
        <dbReference type="Proteomes" id="UP000029033"/>
    </source>
</evidence>
<proteinExistence type="predicted"/>
<feature type="region of interest" description="Disordered" evidence="1">
    <location>
        <begin position="1"/>
        <end position="35"/>
    </location>
</feature>
<dbReference type="GO" id="GO:0016788">
    <property type="term" value="F:hydrolase activity, acting on ester bonds"/>
    <property type="evidence" value="ECO:0007669"/>
    <property type="project" value="TreeGrafter"/>
</dbReference>
<dbReference type="eggNOG" id="COG1409">
    <property type="taxonomic scope" value="Bacteria"/>
</dbReference>
<accession>A0A087DEI1</accession>
<feature type="region of interest" description="Disordered" evidence="1">
    <location>
        <begin position="112"/>
        <end position="143"/>
    </location>
</feature>
<dbReference type="AlphaFoldDB" id="A0A087DEI1"/>
<feature type="compositionally biased region" description="Low complexity" evidence="1">
    <location>
        <begin position="16"/>
        <end position="28"/>
    </location>
</feature>
<evidence type="ECO:0000313" key="2">
    <source>
        <dbReference type="EMBL" id="KFI93931.1"/>
    </source>
</evidence>
<comment type="caution">
    <text evidence="2">The sequence shown here is derived from an EMBL/GenBank/DDBJ whole genome shotgun (WGS) entry which is preliminary data.</text>
</comment>
<name>A0A087DEI1_9BIFI</name>
<dbReference type="GeneID" id="85166650"/>
<dbReference type="RefSeq" id="WP_046726059.1">
    <property type="nucleotide sequence ID" value="NZ_CAUPKV010000013.1"/>
</dbReference>
<dbReference type="STRING" id="158787.BSCA_2309"/>
<keyword evidence="3" id="KW-1185">Reference proteome</keyword>
<gene>
    <name evidence="2" type="ORF">BSCA_2309</name>
</gene>
<dbReference type="EMBL" id="JGZO01000011">
    <property type="protein sequence ID" value="KFI93931.1"/>
    <property type="molecule type" value="Genomic_DNA"/>
</dbReference>
<dbReference type="InterPro" id="IPR029052">
    <property type="entry name" value="Metallo-depent_PP-like"/>
</dbReference>
<dbReference type="Proteomes" id="UP000029033">
    <property type="component" value="Unassembled WGS sequence"/>
</dbReference>
<protein>
    <submittedName>
        <fullName evidence="2">Metallophosphoesterase</fullName>
    </submittedName>
</protein>